<dbReference type="Pfam" id="PF05176">
    <property type="entry name" value="ATP-synt_10"/>
    <property type="match status" value="1"/>
</dbReference>
<dbReference type="PANTHER" id="PTHR28106">
    <property type="entry name" value="MITOCHONDRIAL ATPASE COMPLEX SUBUNIT ATP10"/>
    <property type="match status" value="1"/>
</dbReference>
<sequence length="391" mass="43307">MQSNLCRCTGKASSSLILKRLKPSIATSTTILGQDNLNGFVSSCCAHNYDNSVAMIGTPVVKRNFFNTATPLLASYMTPPTWNKALGNAAPSSRHFSSSSKNNKDEDKNKKNNDEVESISQTTKNKLQKRIKGISMNPKGLSHMILPGYVIEKTNKKTSETSLVNVDRALGFFWMMKDLNESNNKPIVTNSTLIPADEAQIFPSLNGCTTLSDEVVDLPNFLIRNNRSKDANAQCTLVTISYKDFGHKLLPSWTEPFKSTFSSSRYEVVHISVVEGFFFRLLKRPITSSQKQGTPSDQWDRTLTYFDENVEELADFRDALRMHNTLTGYVFLLDGLGRVRFVGSGKAAEEDVEKLLEFAKELTPEPKKRLGGGGGSSSSGGGRVGRKIHRN</sequence>
<evidence type="ECO:0000313" key="2">
    <source>
        <dbReference type="EMBL" id="CAD9344182.1"/>
    </source>
</evidence>
<dbReference type="EMBL" id="HBGN01028210">
    <property type="protein sequence ID" value="CAD9344182.1"/>
    <property type="molecule type" value="Transcribed_RNA"/>
</dbReference>
<feature type="region of interest" description="Disordered" evidence="1">
    <location>
        <begin position="87"/>
        <end position="130"/>
    </location>
</feature>
<proteinExistence type="predicted"/>
<dbReference type="AlphaFoldDB" id="A0A7S1ZNM4"/>
<dbReference type="GO" id="GO:0005743">
    <property type="term" value="C:mitochondrial inner membrane"/>
    <property type="evidence" value="ECO:0007669"/>
    <property type="project" value="TreeGrafter"/>
</dbReference>
<protein>
    <submittedName>
        <fullName evidence="2">Uncharacterized protein</fullName>
    </submittedName>
</protein>
<dbReference type="InterPro" id="IPR007849">
    <property type="entry name" value="ATP10"/>
</dbReference>
<feature type="region of interest" description="Disordered" evidence="1">
    <location>
        <begin position="363"/>
        <end position="391"/>
    </location>
</feature>
<feature type="compositionally biased region" description="Gly residues" evidence="1">
    <location>
        <begin position="371"/>
        <end position="383"/>
    </location>
</feature>
<organism evidence="2">
    <name type="scientific">Ditylum brightwellii</name>
    <dbReference type="NCBI Taxonomy" id="49249"/>
    <lineage>
        <taxon>Eukaryota</taxon>
        <taxon>Sar</taxon>
        <taxon>Stramenopiles</taxon>
        <taxon>Ochrophyta</taxon>
        <taxon>Bacillariophyta</taxon>
        <taxon>Mediophyceae</taxon>
        <taxon>Lithodesmiophycidae</taxon>
        <taxon>Lithodesmiales</taxon>
        <taxon>Lithodesmiaceae</taxon>
        <taxon>Ditylum</taxon>
    </lineage>
</organism>
<evidence type="ECO:0000256" key="1">
    <source>
        <dbReference type="SAM" id="MobiDB-lite"/>
    </source>
</evidence>
<reference evidence="2" key="1">
    <citation type="submission" date="2021-01" db="EMBL/GenBank/DDBJ databases">
        <authorList>
            <person name="Corre E."/>
            <person name="Pelletier E."/>
            <person name="Niang G."/>
            <person name="Scheremetjew M."/>
            <person name="Finn R."/>
            <person name="Kale V."/>
            <person name="Holt S."/>
            <person name="Cochrane G."/>
            <person name="Meng A."/>
            <person name="Brown T."/>
            <person name="Cohen L."/>
        </authorList>
    </citation>
    <scope>NUCLEOTIDE SEQUENCE</scope>
    <source>
        <strain evidence="2">Pop2</strain>
    </source>
</reference>
<gene>
    <name evidence="2" type="ORF">DBRI1063_LOCUS18226</name>
</gene>
<dbReference type="GO" id="GO:0033615">
    <property type="term" value="P:mitochondrial proton-transporting ATP synthase complex assembly"/>
    <property type="evidence" value="ECO:0007669"/>
    <property type="project" value="TreeGrafter"/>
</dbReference>
<feature type="compositionally biased region" description="Low complexity" evidence="1">
    <location>
        <begin position="92"/>
        <end position="101"/>
    </location>
</feature>
<accession>A0A7S1ZNM4</accession>
<dbReference type="PANTHER" id="PTHR28106:SF1">
    <property type="entry name" value="MITOCHONDRIAL ATPASE COMPLEX SUBUNIT ATP10"/>
    <property type="match status" value="1"/>
</dbReference>
<name>A0A7S1ZNM4_9STRA</name>
<feature type="compositionally biased region" description="Basic and acidic residues" evidence="1">
    <location>
        <begin position="102"/>
        <end position="114"/>
    </location>
</feature>